<evidence type="ECO:0000256" key="2">
    <source>
        <dbReference type="ARBA" id="ARBA00022692"/>
    </source>
</evidence>
<name>A0A9P1D6R9_9DINO</name>
<dbReference type="GO" id="GO:0016020">
    <property type="term" value="C:membrane"/>
    <property type="evidence" value="ECO:0007669"/>
    <property type="project" value="UniProtKB-SubCell"/>
</dbReference>
<evidence type="ECO:0000256" key="4">
    <source>
        <dbReference type="ARBA" id="ARBA00023136"/>
    </source>
</evidence>
<dbReference type="PANTHER" id="PTHR10877">
    <property type="entry name" value="POLYCYSTIN FAMILY MEMBER"/>
    <property type="match status" value="1"/>
</dbReference>
<keyword evidence="4 6" id="KW-0472">Membrane</keyword>
<dbReference type="Proteomes" id="UP001152797">
    <property type="component" value="Unassembled WGS sequence"/>
</dbReference>
<evidence type="ECO:0000256" key="6">
    <source>
        <dbReference type="SAM" id="Phobius"/>
    </source>
</evidence>
<feature type="domain" description="Polycystin cation channel PKD1/PKD2" evidence="7">
    <location>
        <begin position="545"/>
        <end position="674"/>
    </location>
</feature>
<dbReference type="EMBL" id="CAMXCT020003351">
    <property type="protein sequence ID" value="CAL1157416.1"/>
    <property type="molecule type" value="Genomic_DNA"/>
</dbReference>
<dbReference type="EMBL" id="CAMXCT030003351">
    <property type="protein sequence ID" value="CAL4791353.1"/>
    <property type="molecule type" value="Genomic_DNA"/>
</dbReference>
<keyword evidence="2 6" id="KW-0812">Transmembrane</keyword>
<dbReference type="InterPro" id="IPR018247">
    <property type="entry name" value="EF_Hand_1_Ca_BS"/>
</dbReference>
<feature type="transmembrane region" description="Helical" evidence="6">
    <location>
        <begin position="644"/>
        <end position="672"/>
    </location>
</feature>
<dbReference type="Gene3D" id="1.10.287.70">
    <property type="match status" value="1"/>
</dbReference>
<protein>
    <submittedName>
        <fullName evidence="9">Polycystin-2 (Polycystic kidney disease 2 protein homolog)</fullName>
    </submittedName>
</protein>
<dbReference type="Pfam" id="PF08016">
    <property type="entry name" value="PKD_channel"/>
    <property type="match status" value="1"/>
</dbReference>
<gene>
    <name evidence="8" type="ORF">C1SCF055_LOCUS29858</name>
</gene>
<feature type="transmembrane region" description="Helical" evidence="6">
    <location>
        <begin position="583"/>
        <end position="602"/>
    </location>
</feature>
<keyword evidence="10" id="KW-1185">Reference proteome</keyword>
<comment type="caution">
    <text evidence="8">The sequence shown here is derived from an EMBL/GenBank/DDBJ whole genome shotgun (WGS) entry which is preliminary data.</text>
</comment>
<dbReference type="InterPro" id="IPR013122">
    <property type="entry name" value="PKD1_2_channel"/>
</dbReference>
<reference evidence="8" key="1">
    <citation type="submission" date="2022-10" db="EMBL/GenBank/DDBJ databases">
        <authorList>
            <person name="Chen Y."/>
            <person name="Dougan E. K."/>
            <person name="Chan C."/>
            <person name="Rhodes N."/>
            <person name="Thang M."/>
        </authorList>
    </citation>
    <scope>NUCLEOTIDE SEQUENCE</scope>
</reference>
<sequence>MAAVVIVAGEARRRRSRKRKSALEASGQLDLDADNNGKISPDELLADFAGVHFRADIALERAKLEDGLLGFMQQMLGTVWHSSDSWDVRKVRMPLFLLCLFCFLIAISIISPATETSAIHRHLEAHFGLDQVQSIADVEGIYSFIKSFEEKNRELMPTSPNYWCEHRYFQYQWDDHYMVPRTSCSGHRRLAGSGSGTATHAYPACEDNDTAYQIEEDKPNVTCEEDASHACTIDLGILHCPKTCGYCAPFEYERMKRFGKPQITLEPSVLYQTRLKEAECHGFATVVQNQNYNPVLTLLPALDGKKKGKILKCIDRSSQQTSEYALYLSCPEHTPAHRCIDGMVGVGHKQSFHGETVYAEMLIESEKILTSMKKVGWIDIQTDIVSMSTMVYTEDLEMFTSLTVEFSFDFAGNVEGAVHMVTYRDLTQDTASEFQGFLITTCVGAFISMVSLVAFLCLHPEKYNLGLMLYEIISRIVLLVYPLILLITWAQQVPMSHEYDLLLQTFLNNEGMDEAHLHHSVAEYFKVKSVIYEEASWLERHRVAAYVVLYVQFLQMVLAFNVHPRVAMLTSTVQKALYNMMHFFFVFAILFLMLAFMANFLLGGRIHIFGTFGSACSAQVRMLFGEFIYADGVEVLSGTALVMYWLYAVSFMLIVFFTLLNFFLAIIVDAFVEVKESCGQLRCTQSFFKDLWSMAGTLYLQRKYKLPASKRLVKFLSESLKGFEALSKGSQTDGKFPLFSAEAIRSEFGLTESAVCHWLCRVESMSTVPLVHYHHDDVDEQNEREEPPRLAPDAIGHRSKEGQVGDGANIVNTELM</sequence>
<feature type="region of interest" description="Disordered" evidence="5">
    <location>
        <begin position="777"/>
        <end position="808"/>
    </location>
</feature>
<feature type="transmembrane region" description="Helical" evidence="6">
    <location>
        <begin position="95"/>
        <end position="113"/>
    </location>
</feature>
<feature type="transmembrane region" description="Helical" evidence="6">
    <location>
        <begin position="543"/>
        <end position="562"/>
    </location>
</feature>
<dbReference type="EMBL" id="CAMXCT010003351">
    <property type="protein sequence ID" value="CAI4004041.1"/>
    <property type="molecule type" value="Genomic_DNA"/>
</dbReference>
<evidence type="ECO:0000313" key="8">
    <source>
        <dbReference type="EMBL" id="CAI4004041.1"/>
    </source>
</evidence>
<evidence type="ECO:0000313" key="10">
    <source>
        <dbReference type="Proteomes" id="UP001152797"/>
    </source>
</evidence>
<dbReference type="AlphaFoldDB" id="A0A9P1D6R9"/>
<dbReference type="InterPro" id="IPR051223">
    <property type="entry name" value="Polycystin"/>
</dbReference>
<feature type="transmembrane region" description="Helical" evidence="6">
    <location>
        <begin position="434"/>
        <end position="457"/>
    </location>
</feature>
<proteinExistence type="predicted"/>
<dbReference type="OrthoDB" id="444119at2759"/>
<accession>A0A9P1D6R9</accession>
<organism evidence="8">
    <name type="scientific">Cladocopium goreaui</name>
    <dbReference type="NCBI Taxonomy" id="2562237"/>
    <lineage>
        <taxon>Eukaryota</taxon>
        <taxon>Sar</taxon>
        <taxon>Alveolata</taxon>
        <taxon>Dinophyceae</taxon>
        <taxon>Suessiales</taxon>
        <taxon>Symbiodiniaceae</taxon>
        <taxon>Cladocopium</taxon>
    </lineage>
</organism>
<evidence type="ECO:0000256" key="1">
    <source>
        <dbReference type="ARBA" id="ARBA00004141"/>
    </source>
</evidence>
<keyword evidence="3 6" id="KW-1133">Transmembrane helix</keyword>
<evidence type="ECO:0000256" key="5">
    <source>
        <dbReference type="SAM" id="MobiDB-lite"/>
    </source>
</evidence>
<evidence type="ECO:0000313" key="9">
    <source>
        <dbReference type="EMBL" id="CAL4791353.1"/>
    </source>
</evidence>
<feature type="transmembrane region" description="Helical" evidence="6">
    <location>
        <begin position="469"/>
        <end position="490"/>
    </location>
</feature>
<comment type="subcellular location">
    <subcellularLocation>
        <location evidence="1">Membrane</location>
        <topology evidence="1">Multi-pass membrane protein</topology>
    </subcellularLocation>
</comment>
<evidence type="ECO:0000256" key="3">
    <source>
        <dbReference type="ARBA" id="ARBA00022989"/>
    </source>
</evidence>
<evidence type="ECO:0000259" key="7">
    <source>
        <dbReference type="Pfam" id="PF08016"/>
    </source>
</evidence>
<dbReference type="PROSITE" id="PS00018">
    <property type="entry name" value="EF_HAND_1"/>
    <property type="match status" value="1"/>
</dbReference>
<dbReference type="PANTHER" id="PTHR10877:SF183">
    <property type="entry name" value="AT14535P-RELATED"/>
    <property type="match status" value="1"/>
</dbReference>
<reference evidence="9 10" key="2">
    <citation type="submission" date="2024-05" db="EMBL/GenBank/DDBJ databases">
        <authorList>
            <person name="Chen Y."/>
            <person name="Shah S."/>
            <person name="Dougan E. K."/>
            <person name="Thang M."/>
            <person name="Chan C."/>
        </authorList>
    </citation>
    <scope>NUCLEOTIDE SEQUENCE [LARGE SCALE GENOMIC DNA]</scope>
</reference>